<dbReference type="GO" id="GO:0016757">
    <property type="term" value="F:glycosyltransferase activity"/>
    <property type="evidence" value="ECO:0007669"/>
    <property type="project" value="UniProtKB-KW"/>
</dbReference>
<dbReference type="InterPro" id="IPR028098">
    <property type="entry name" value="Glyco_trans_4-like_N"/>
</dbReference>
<dbReference type="PANTHER" id="PTHR12526">
    <property type="entry name" value="GLYCOSYLTRANSFERASE"/>
    <property type="match status" value="1"/>
</dbReference>
<dbReference type="OrthoDB" id="3199616at2"/>
<keyword evidence="1" id="KW-0328">Glycosyltransferase</keyword>
<comment type="caution">
    <text evidence="4">The sequence shown here is derived from an EMBL/GenBank/DDBJ whole genome shotgun (WGS) entry which is preliminary data.</text>
</comment>
<dbReference type="Pfam" id="PF13692">
    <property type="entry name" value="Glyco_trans_1_4"/>
    <property type="match status" value="1"/>
</dbReference>
<accession>A0A4R1HIU1</accession>
<dbReference type="SUPFAM" id="SSF53756">
    <property type="entry name" value="UDP-Glycosyltransferase/glycogen phosphorylase"/>
    <property type="match status" value="1"/>
</dbReference>
<dbReference type="CDD" id="cd03801">
    <property type="entry name" value="GT4_PimA-like"/>
    <property type="match status" value="1"/>
</dbReference>
<reference evidence="4 5" key="1">
    <citation type="submission" date="2019-03" db="EMBL/GenBank/DDBJ databases">
        <title>Sequencing the genomes of 1000 actinobacteria strains.</title>
        <authorList>
            <person name="Klenk H.-P."/>
        </authorList>
    </citation>
    <scope>NUCLEOTIDE SEQUENCE [LARGE SCALE GENOMIC DNA]</scope>
    <source>
        <strain evidence="4 5">DSM 44969</strain>
    </source>
</reference>
<dbReference type="Gene3D" id="3.40.50.2000">
    <property type="entry name" value="Glycogen Phosphorylase B"/>
    <property type="match status" value="2"/>
</dbReference>
<evidence type="ECO:0000256" key="1">
    <source>
        <dbReference type="ARBA" id="ARBA00022676"/>
    </source>
</evidence>
<protein>
    <submittedName>
        <fullName evidence="4">Glycosyltransferase involved in cell wall biosynthesis</fullName>
    </submittedName>
</protein>
<evidence type="ECO:0000256" key="2">
    <source>
        <dbReference type="ARBA" id="ARBA00022679"/>
    </source>
</evidence>
<dbReference type="RefSeq" id="WP_132429706.1">
    <property type="nucleotide sequence ID" value="NZ_SMFZ01000002.1"/>
</dbReference>
<proteinExistence type="predicted"/>
<feature type="domain" description="Glycosyltransferase subfamily 4-like N-terminal" evidence="3">
    <location>
        <begin position="15"/>
        <end position="184"/>
    </location>
</feature>
<keyword evidence="2 4" id="KW-0808">Transferase</keyword>
<evidence type="ECO:0000313" key="5">
    <source>
        <dbReference type="Proteomes" id="UP000295560"/>
    </source>
</evidence>
<dbReference type="AlphaFoldDB" id="A0A4R1HIU1"/>
<sequence length="374" mass="39605">MTGPRIAYVLTQDRGGPVDVARALAAELHRTGGADVRVFGPRPARGIGPDVADVWTVSGVGTKGDVGGARALLDRVRAWGPDLVHAHDRRAGLVLASAALRSRRRRPVLVQTYHGVPEDVSERWFRGEPGVASPSRHTRATLVADAVLARVLDRTVVPAEPMRRFLHGRLRVPAARLHHVDNGLALGESQPPEGPVRHLLVVGLLLARKGISDLLEALARPGVFPPDARLTIAGDGPERAAIEARIARPDLAGRVAMLGFRPDVPELMRAADAVVVPSRMEQQPLVVIEAMAAGKPVLATDTGDAATMLDAPGASRHLAVPGDVGSLATALRGLFDDPDPALTGKRLAERAAERYSSAACAEGHLRLYAAMGVR</sequence>
<organism evidence="4 5">
    <name type="scientific">Pseudonocardia endophytica</name>
    <dbReference type="NCBI Taxonomy" id="401976"/>
    <lineage>
        <taxon>Bacteria</taxon>
        <taxon>Bacillati</taxon>
        <taxon>Actinomycetota</taxon>
        <taxon>Actinomycetes</taxon>
        <taxon>Pseudonocardiales</taxon>
        <taxon>Pseudonocardiaceae</taxon>
        <taxon>Pseudonocardia</taxon>
    </lineage>
</organism>
<keyword evidence="5" id="KW-1185">Reference proteome</keyword>
<name>A0A4R1HIU1_PSEEN</name>
<evidence type="ECO:0000259" key="3">
    <source>
        <dbReference type="Pfam" id="PF13439"/>
    </source>
</evidence>
<dbReference type="Proteomes" id="UP000295560">
    <property type="component" value="Unassembled WGS sequence"/>
</dbReference>
<evidence type="ECO:0000313" key="4">
    <source>
        <dbReference type="EMBL" id="TCK20881.1"/>
    </source>
</evidence>
<dbReference type="EMBL" id="SMFZ01000002">
    <property type="protein sequence ID" value="TCK20881.1"/>
    <property type="molecule type" value="Genomic_DNA"/>
</dbReference>
<dbReference type="Pfam" id="PF13439">
    <property type="entry name" value="Glyco_transf_4"/>
    <property type="match status" value="1"/>
</dbReference>
<gene>
    <name evidence="4" type="ORF">EV378_4847</name>
</gene>